<gene>
    <name evidence="3" type="ORF">MELLADRAFT_60289</name>
</gene>
<dbReference type="GeneID" id="18929521"/>
<sequence>MIDPNELQSLAFQVILEILEICGASSALGGKLNSCAYVYGAFEPEVNQIRYFSETTKPERLRWGIKAMENSDQQALVSRLLAAAPPGQNPFVNGIQALGEGSFPVVPTYSYHILIFFMVVYGAIALGALFLILFPLLKGPEMRKKHLWLWNKCYIGNTDTTPFYIPNNSLSVAVGLGTASSLCSPHRNFEEPKKSMRWLKIFTSPSVLNVFCILIPLLVTLKTIYWTIAQSVASERLWSQHDTVILLFDRAAKEWSPTVPINNSSQSMLELERVVTRHITLVHRLAVNVRIAGIQWNVSIFVLSLFYCLTTGALILLVRRSLKIASGKINILTGQRKTKHSDKPKSRPETETKSSITTVIMADQGSKAATTLQRGYSKLLAINIHSTCRYESDRASSSILTLIDLLNTIVHLTVQCLFLSLCLLFDLSTSFFFTTHAHLITKSGEWRIYKTEEAQQESQTYTVICVSPQESDNTPVQFKSPLREGGETDTSLESEDQYSGTRLNVSHVTRHHWSQDGGNRRMDPERTICESPHPPT</sequence>
<dbReference type="RefSeq" id="XP_007406194.1">
    <property type="nucleotide sequence ID" value="XM_007406132.1"/>
</dbReference>
<feature type="compositionally biased region" description="Basic and acidic residues" evidence="1">
    <location>
        <begin position="518"/>
        <end position="528"/>
    </location>
</feature>
<organism evidence="4">
    <name type="scientific">Melampsora larici-populina (strain 98AG31 / pathotype 3-4-7)</name>
    <name type="common">Poplar leaf rust fungus</name>
    <dbReference type="NCBI Taxonomy" id="747676"/>
    <lineage>
        <taxon>Eukaryota</taxon>
        <taxon>Fungi</taxon>
        <taxon>Dikarya</taxon>
        <taxon>Basidiomycota</taxon>
        <taxon>Pucciniomycotina</taxon>
        <taxon>Pucciniomycetes</taxon>
        <taxon>Pucciniales</taxon>
        <taxon>Melampsoraceae</taxon>
        <taxon>Melampsora</taxon>
    </lineage>
</organism>
<accession>F4RAS8</accession>
<evidence type="ECO:0000256" key="2">
    <source>
        <dbReference type="SAM" id="Phobius"/>
    </source>
</evidence>
<protein>
    <submittedName>
        <fullName evidence="3">Uncharacterized protein</fullName>
    </submittedName>
</protein>
<feature type="transmembrane region" description="Helical" evidence="2">
    <location>
        <begin position="113"/>
        <end position="137"/>
    </location>
</feature>
<evidence type="ECO:0000256" key="1">
    <source>
        <dbReference type="SAM" id="MobiDB-lite"/>
    </source>
</evidence>
<dbReference type="AlphaFoldDB" id="F4RAS8"/>
<keyword evidence="2" id="KW-0812">Transmembrane</keyword>
<reference evidence="4" key="1">
    <citation type="journal article" date="2011" name="Proc. Natl. Acad. Sci. U.S.A.">
        <title>Obligate biotrophy features unraveled by the genomic analysis of rust fungi.</title>
        <authorList>
            <person name="Duplessis S."/>
            <person name="Cuomo C.A."/>
            <person name="Lin Y.-C."/>
            <person name="Aerts A."/>
            <person name="Tisserant E."/>
            <person name="Veneault-Fourrey C."/>
            <person name="Joly D.L."/>
            <person name="Hacquard S."/>
            <person name="Amselem J."/>
            <person name="Cantarel B.L."/>
            <person name="Chiu R."/>
            <person name="Coutinho P.M."/>
            <person name="Feau N."/>
            <person name="Field M."/>
            <person name="Frey P."/>
            <person name="Gelhaye E."/>
            <person name="Goldberg J."/>
            <person name="Grabherr M.G."/>
            <person name="Kodira C.D."/>
            <person name="Kohler A."/>
            <person name="Kuees U."/>
            <person name="Lindquist E.A."/>
            <person name="Lucas S.M."/>
            <person name="Mago R."/>
            <person name="Mauceli E."/>
            <person name="Morin E."/>
            <person name="Murat C."/>
            <person name="Pangilinan J.L."/>
            <person name="Park R."/>
            <person name="Pearson M."/>
            <person name="Quesneville H."/>
            <person name="Rouhier N."/>
            <person name="Sakthikumar S."/>
            <person name="Salamov A.A."/>
            <person name="Schmutz J."/>
            <person name="Selles B."/>
            <person name="Shapiro H."/>
            <person name="Tanguay P."/>
            <person name="Tuskan G.A."/>
            <person name="Henrissat B."/>
            <person name="Van de Peer Y."/>
            <person name="Rouze P."/>
            <person name="Ellis J.G."/>
            <person name="Dodds P.N."/>
            <person name="Schein J.E."/>
            <person name="Zhong S."/>
            <person name="Hamelin R.C."/>
            <person name="Grigoriev I.V."/>
            <person name="Szabo L.J."/>
            <person name="Martin F."/>
        </authorList>
    </citation>
    <scope>NUCLEOTIDE SEQUENCE [LARGE SCALE GENOMIC DNA]</scope>
    <source>
        <strain evidence="4">98AG31 / pathotype 3-4-7</strain>
    </source>
</reference>
<dbReference type="EMBL" id="GL883094">
    <property type="protein sequence ID" value="EGG10725.1"/>
    <property type="molecule type" value="Genomic_DNA"/>
</dbReference>
<keyword evidence="4" id="KW-1185">Reference proteome</keyword>
<name>F4RAS8_MELLP</name>
<feature type="region of interest" description="Disordered" evidence="1">
    <location>
        <begin position="471"/>
        <end position="536"/>
    </location>
</feature>
<feature type="compositionally biased region" description="Basic and acidic residues" evidence="1">
    <location>
        <begin position="341"/>
        <end position="352"/>
    </location>
</feature>
<proteinExistence type="predicted"/>
<dbReference type="VEuPathDB" id="FungiDB:MELLADRAFT_60289"/>
<evidence type="ECO:0000313" key="3">
    <source>
        <dbReference type="EMBL" id="EGG10725.1"/>
    </source>
</evidence>
<feature type="region of interest" description="Disordered" evidence="1">
    <location>
        <begin position="335"/>
        <end position="354"/>
    </location>
</feature>
<evidence type="ECO:0000313" key="4">
    <source>
        <dbReference type="Proteomes" id="UP000001072"/>
    </source>
</evidence>
<keyword evidence="2" id="KW-1133">Transmembrane helix</keyword>
<dbReference type="InParanoid" id="F4RAS8"/>
<feature type="transmembrane region" description="Helical" evidence="2">
    <location>
        <begin position="206"/>
        <end position="228"/>
    </location>
</feature>
<feature type="compositionally biased region" description="Polar residues" evidence="1">
    <location>
        <begin position="497"/>
        <end position="507"/>
    </location>
</feature>
<dbReference type="Proteomes" id="UP000001072">
    <property type="component" value="Unassembled WGS sequence"/>
</dbReference>
<keyword evidence="2" id="KW-0472">Membrane</keyword>
<dbReference type="HOGENOM" id="CLU_631735_0_0_1"/>
<dbReference type="KEGG" id="mlr:MELLADRAFT_60289"/>
<feature type="transmembrane region" description="Helical" evidence="2">
    <location>
        <begin position="294"/>
        <end position="318"/>
    </location>
</feature>